<dbReference type="PANTHER" id="PTHR30461:SF23">
    <property type="entry name" value="DNA RECOMBINASE-RELATED"/>
    <property type="match status" value="1"/>
</dbReference>
<evidence type="ECO:0000256" key="3">
    <source>
        <dbReference type="ARBA" id="ARBA00023172"/>
    </source>
</evidence>
<dbReference type="GO" id="GO:0000150">
    <property type="term" value="F:DNA strand exchange activity"/>
    <property type="evidence" value="ECO:0007669"/>
    <property type="project" value="InterPro"/>
</dbReference>
<keyword evidence="3" id="KW-0233">DNA recombination</keyword>
<dbReference type="SMART" id="SM00857">
    <property type="entry name" value="Resolvase"/>
    <property type="match status" value="1"/>
</dbReference>
<dbReference type="EMBL" id="VFML01000001">
    <property type="protein sequence ID" value="TQJ05016.1"/>
    <property type="molecule type" value="Genomic_DNA"/>
</dbReference>
<evidence type="ECO:0000256" key="6">
    <source>
        <dbReference type="SAM" id="Coils"/>
    </source>
</evidence>
<evidence type="ECO:0000313" key="11">
    <source>
        <dbReference type="Proteomes" id="UP000320876"/>
    </source>
</evidence>
<evidence type="ECO:0000313" key="10">
    <source>
        <dbReference type="EMBL" id="TQJ05016.1"/>
    </source>
</evidence>
<protein>
    <submittedName>
        <fullName evidence="10">DNA invertase Pin-like site-specific DNA recombinase</fullName>
    </submittedName>
</protein>
<dbReference type="SUPFAM" id="SSF53041">
    <property type="entry name" value="Resolvase-like"/>
    <property type="match status" value="1"/>
</dbReference>
<evidence type="ECO:0000256" key="1">
    <source>
        <dbReference type="ARBA" id="ARBA00022908"/>
    </source>
</evidence>
<dbReference type="GO" id="GO:0003677">
    <property type="term" value="F:DNA binding"/>
    <property type="evidence" value="ECO:0007669"/>
    <property type="project" value="UniProtKB-KW"/>
</dbReference>
<accession>A0A542DPN8</accession>
<feature type="compositionally biased region" description="Low complexity" evidence="7">
    <location>
        <begin position="539"/>
        <end position="549"/>
    </location>
</feature>
<evidence type="ECO:0000259" key="8">
    <source>
        <dbReference type="PROSITE" id="PS51736"/>
    </source>
</evidence>
<proteinExistence type="predicted"/>
<dbReference type="InterPro" id="IPR011109">
    <property type="entry name" value="DNA_bind_recombinase_dom"/>
</dbReference>
<feature type="domain" description="Recombinase" evidence="9">
    <location>
        <begin position="192"/>
        <end position="310"/>
    </location>
</feature>
<feature type="coiled-coil region" evidence="6">
    <location>
        <begin position="443"/>
        <end position="470"/>
    </location>
</feature>
<dbReference type="InterPro" id="IPR006119">
    <property type="entry name" value="Resolv_N"/>
</dbReference>
<dbReference type="Pfam" id="PF13408">
    <property type="entry name" value="Zn_ribbon_recom"/>
    <property type="match status" value="1"/>
</dbReference>
<dbReference type="PROSITE" id="PS51736">
    <property type="entry name" value="RECOMBINASES_3"/>
    <property type="match status" value="1"/>
</dbReference>
<dbReference type="InterPro" id="IPR025827">
    <property type="entry name" value="Zn_ribbon_recom_dom"/>
</dbReference>
<name>A0A542DPN8_AMYCI</name>
<dbReference type="GO" id="GO:0015074">
    <property type="term" value="P:DNA integration"/>
    <property type="evidence" value="ECO:0007669"/>
    <property type="project" value="UniProtKB-KW"/>
</dbReference>
<dbReference type="PROSITE" id="PS00397">
    <property type="entry name" value="RECOMBINASES_1"/>
    <property type="match status" value="1"/>
</dbReference>
<gene>
    <name evidence="10" type="ORF">FB471_4835</name>
</gene>
<sequence>MTSAYADSNDELQQDVTIPVQRPADDLEPGTRAVIYLRVSSSGQVKTDYNAEGISIPAQREACLRKARDLGVTVIDEYVEPGRSALEMTKREAFQRMLARVRSHEDVDVIIVYQLSRMARNRYDDAIVMADLRKGGVTLVSATEAIDDTPVGQLMHGILATFNEYQSRQSGADIAYKMGQKARNGGTLGRAPLGYLNHIDHSDGRVIRTIIVDPQRAPLVKLAFQLYATGDYSLDELADELYDRGLRTRPTTRHPAKKVSINKLSQMLRDRYYLGYVDYQGEQIRGRHQPLIDEELFDQVQDVLDSRATAQERRRVHHHYLKGSVYCGYCRRAGRTQRLAIQRTVNRHGHEYLYFFCRNKRNDLCPSPHIHVYQVEEAIERHYASIRFHPEFIADVGAHIDTVINEQEAAARLLHKQTTSQLRELDTKEDNVIDLAADGTLPQTKVKAKLRDIERERRHLTQRLDTASADLTDSARLIQAALTLLEAPDKLYRRCNDQQRRLLNQAIFHGLYIEDDQVTDHDLHDPFGPLHALQRQHVPAPTSATTTRSPRGRSKRATRPASGSSTSGVALLLKGIHTGQGSNNNPKVEVPGIEPGSSVASTGLLRAQFAVPLLGPTGHANKPV</sequence>
<evidence type="ECO:0000256" key="2">
    <source>
        <dbReference type="ARBA" id="ARBA00023125"/>
    </source>
</evidence>
<organism evidence="10 11">
    <name type="scientific">Amycolatopsis cihanbeyliensis</name>
    <dbReference type="NCBI Taxonomy" id="1128664"/>
    <lineage>
        <taxon>Bacteria</taxon>
        <taxon>Bacillati</taxon>
        <taxon>Actinomycetota</taxon>
        <taxon>Actinomycetes</taxon>
        <taxon>Pseudonocardiales</taxon>
        <taxon>Pseudonocardiaceae</taxon>
        <taxon>Amycolatopsis</taxon>
    </lineage>
</organism>
<keyword evidence="1" id="KW-0229">DNA integration</keyword>
<dbReference type="Gene3D" id="3.40.50.1390">
    <property type="entry name" value="Resolvase, N-terminal catalytic domain"/>
    <property type="match status" value="1"/>
</dbReference>
<dbReference type="PROSITE" id="PS51737">
    <property type="entry name" value="RECOMBINASE_DNA_BIND"/>
    <property type="match status" value="1"/>
</dbReference>
<dbReference type="InterPro" id="IPR006118">
    <property type="entry name" value="Recombinase_CS"/>
</dbReference>
<dbReference type="CDD" id="cd00338">
    <property type="entry name" value="Ser_Recombinase"/>
    <property type="match status" value="1"/>
</dbReference>
<dbReference type="InterPro" id="IPR050639">
    <property type="entry name" value="SSR_resolvase"/>
</dbReference>
<keyword evidence="6" id="KW-0175">Coiled coil</keyword>
<feature type="region of interest" description="Disordered" evidence="7">
    <location>
        <begin position="576"/>
        <end position="595"/>
    </location>
</feature>
<dbReference type="AlphaFoldDB" id="A0A542DPN8"/>
<dbReference type="Gene3D" id="3.90.1750.20">
    <property type="entry name" value="Putative Large Serine Recombinase, Chain B, Domain 2"/>
    <property type="match status" value="1"/>
</dbReference>
<dbReference type="PANTHER" id="PTHR30461">
    <property type="entry name" value="DNA-INVERTASE FROM LAMBDOID PROPHAGE"/>
    <property type="match status" value="1"/>
</dbReference>
<dbReference type="Pfam" id="PF07508">
    <property type="entry name" value="Recombinase"/>
    <property type="match status" value="1"/>
</dbReference>
<evidence type="ECO:0000256" key="7">
    <source>
        <dbReference type="SAM" id="MobiDB-lite"/>
    </source>
</evidence>
<feature type="active site" description="O-(5'-phospho-DNA)-serine intermediate" evidence="4 5">
    <location>
        <position position="40"/>
    </location>
</feature>
<comment type="caution">
    <text evidence="10">The sequence shown here is derived from an EMBL/GenBank/DDBJ whole genome shotgun (WGS) entry which is preliminary data.</text>
</comment>
<dbReference type="InterPro" id="IPR036162">
    <property type="entry name" value="Resolvase-like_N_sf"/>
</dbReference>
<reference evidence="10 11" key="1">
    <citation type="submission" date="2019-06" db="EMBL/GenBank/DDBJ databases">
        <title>Sequencing the genomes of 1000 actinobacteria strains.</title>
        <authorList>
            <person name="Klenk H.-P."/>
        </authorList>
    </citation>
    <scope>NUCLEOTIDE SEQUENCE [LARGE SCALE GENOMIC DNA]</scope>
    <source>
        <strain evidence="10 11">DSM 45679</strain>
    </source>
</reference>
<keyword evidence="2" id="KW-0238">DNA-binding</keyword>
<feature type="region of interest" description="Disordered" evidence="7">
    <location>
        <begin position="535"/>
        <end position="567"/>
    </location>
</feature>
<keyword evidence="11" id="KW-1185">Reference proteome</keyword>
<evidence type="ECO:0000256" key="5">
    <source>
        <dbReference type="PROSITE-ProRule" id="PRU10137"/>
    </source>
</evidence>
<dbReference type="Proteomes" id="UP000320876">
    <property type="component" value="Unassembled WGS sequence"/>
</dbReference>
<evidence type="ECO:0000259" key="9">
    <source>
        <dbReference type="PROSITE" id="PS51737"/>
    </source>
</evidence>
<feature type="domain" description="Resolvase/invertase-type recombinase catalytic" evidence="8">
    <location>
        <begin position="32"/>
        <end position="185"/>
    </location>
</feature>
<dbReference type="Pfam" id="PF00239">
    <property type="entry name" value="Resolvase"/>
    <property type="match status" value="1"/>
</dbReference>
<evidence type="ECO:0000256" key="4">
    <source>
        <dbReference type="PIRSR" id="PIRSR606118-50"/>
    </source>
</evidence>
<dbReference type="InterPro" id="IPR038109">
    <property type="entry name" value="DNA_bind_recomb_sf"/>
</dbReference>